<comment type="caution">
    <text evidence="2">The sequence shown here is derived from an EMBL/GenBank/DDBJ whole genome shotgun (WGS) entry which is preliminary data.</text>
</comment>
<dbReference type="Gene3D" id="1.10.10.10">
    <property type="entry name" value="Winged helix-like DNA-binding domain superfamily/Winged helix DNA-binding domain"/>
    <property type="match status" value="1"/>
</dbReference>
<dbReference type="SUPFAM" id="SSF46785">
    <property type="entry name" value="Winged helix' DNA-binding domain"/>
    <property type="match status" value="1"/>
</dbReference>
<dbReference type="InterPro" id="IPR051797">
    <property type="entry name" value="TrmB-like"/>
</dbReference>
<dbReference type="InterPro" id="IPR036388">
    <property type="entry name" value="WH-like_DNA-bd_sf"/>
</dbReference>
<accession>A0A1G2AZJ4</accession>
<dbReference type="PANTHER" id="PTHR34293">
    <property type="entry name" value="HTH-TYPE TRANSCRIPTIONAL REGULATOR TRMBL2"/>
    <property type="match status" value="1"/>
</dbReference>
<dbReference type="Proteomes" id="UP000176952">
    <property type="component" value="Unassembled WGS sequence"/>
</dbReference>
<evidence type="ECO:0000313" key="2">
    <source>
        <dbReference type="EMBL" id="OGY82343.1"/>
    </source>
</evidence>
<dbReference type="PANTHER" id="PTHR34293:SF1">
    <property type="entry name" value="HTH-TYPE TRANSCRIPTIONAL REGULATOR TRMBL2"/>
    <property type="match status" value="1"/>
</dbReference>
<evidence type="ECO:0000259" key="1">
    <source>
        <dbReference type="Pfam" id="PF01978"/>
    </source>
</evidence>
<dbReference type="InterPro" id="IPR036390">
    <property type="entry name" value="WH_DNA-bd_sf"/>
</dbReference>
<evidence type="ECO:0000313" key="3">
    <source>
        <dbReference type="Proteomes" id="UP000176952"/>
    </source>
</evidence>
<reference evidence="2 3" key="1">
    <citation type="journal article" date="2016" name="Nat. Commun.">
        <title>Thousands of microbial genomes shed light on interconnected biogeochemical processes in an aquifer system.</title>
        <authorList>
            <person name="Anantharaman K."/>
            <person name="Brown C.T."/>
            <person name="Hug L.A."/>
            <person name="Sharon I."/>
            <person name="Castelle C.J."/>
            <person name="Probst A.J."/>
            <person name="Thomas B.C."/>
            <person name="Singh A."/>
            <person name="Wilkins M.J."/>
            <person name="Karaoz U."/>
            <person name="Brodie E.L."/>
            <person name="Williams K.H."/>
            <person name="Hubbard S.S."/>
            <person name="Banfield J.F."/>
        </authorList>
    </citation>
    <scope>NUCLEOTIDE SEQUENCE [LARGE SCALE GENOMIC DNA]</scope>
</reference>
<sequence length="261" mass="31077">MNQALIQQLQTFDLSEGEARVYLALFELGSSVVTPIAEQAHIHRTTCYNFLESLVAKKLVSRTNYRGKQSYTAEQPAKFHELIAKEKEHLKELMHEVRLLRDGLTKIYTKRTKKPVIKYVEGWSGIIELYEESLRCRDTEGIRSYTSFRDLKKEIPEYLYKYIQKRTSRHIHLRAIVPDSDYGEEARREQDQYFREIRLVPREKFDFSPEIYMYENKLALMSLREKFGMVVESEEIVEALKKTWELAWKRAAFYDVRKDNN</sequence>
<dbReference type="AlphaFoldDB" id="A0A1G2AZJ4"/>
<dbReference type="Pfam" id="PF01978">
    <property type="entry name" value="TrmB"/>
    <property type="match status" value="1"/>
</dbReference>
<feature type="domain" description="Transcription regulator TrmB N-terminal" evidence="1">
    <location>
        <begin position="9"/>
        <end position="73"/>
    </location>
</feature>
<dbReference type="STRING" id="1798542.A3F54_02220"/>
<dbReference type="InterPro" id="IPR002831">
    <property type="entry name" value="Tscrpt_reg_TrmB_N"/>
</dbReference>
<name>A0A1G2AZJ4_9BACT</name>
<protein>
    <recommendedName>
        <fullName evidence="1">Transcription regulator TrmB N-terminal domain-containing protein</fullName>
    </recommendedName>
</protein>
<dbReference type="EMBL" id="MHKD01000032">
    <property type="protein sequence ID" value="OGY82343.1"/>
    <property type="molecule type" value="Genomic_DNA"/>
</dbReference>
<proteinExistence type="predicted"/>
<organism evidence="2 3">
    <name type="scientific">Candidatus Kerfeldbacteria bacterium RIFCSPHIGHO2_12_FULL_48_17</name>
    <dbReference type="NCBI Taxonomy" id="1798542"/>
    <lineage>
        <taxon>Bacteria</taxon>
        <taxon>Candidatus Kerfeldiibacteriota</taxon>
    </lineage>
</organism>
<gene>
    <name evidence="2" type="ORF">A3F54_02220</name>
</gene>